<sequence length="76" mass="8255">MAFTAADLDTIEQAIATGALKCKFADGREVFYQTTTELLRARDAISQVLAGQAAAPPSRMTRVIHNRGDFSQGRAR</sequence>
<dbReference type="AlphaFoldDB" id="A0AA41YRF8"/>
<dbReference type="EMBL" id="JAPDNT010000036">
    <property type="protein sequence ID" value="MCW3477356.1"/>
    <property type="molecule type" value="Genomic_DNA"/>
</dbReference>
<evidence type="ECO:0000313" key="2">
    <source>
        <dbReference type="Proteomes" id="UP001165679"/>
    </source>
</evidence>
<name>A0AA41YRF8_9PROT</name>
<dbReference type="NCBIfam" id="NF047331">
    <property type="entry name" value="phage_HTJ"/>
    <property type="match status" value="1"/>
</dbReference>
<keyword evidence="2" id="KW-1185">Reference proteome</keyword>
<gene>
    <name evidence="1" type="ORF">OL599_22565</name>
</gene>
<dbReference type="RefSeq" id="WP_264716301.1">
    <property type="nucleotide sequence ID" value="NZ_JAPDNT010000036.1"/>
</dbReference>
<reference evidence="1" key="1">
    <citation type="submission" date="2022-09" db="EMBL/GenBank/DDBJ databases">
        <title>Rhodovastum sp. nov. RN2-1 isolated from soil in Seongnam, South Korea.</title>
        <authorList>
            <person name="Le N.T."/>
        </authorList>
    </citation>
    <scope>NUCLEOTIDE SEQUENCE</scope>
    <source>
        <strain evidence="1">RN2-1</strain>
    </source>
</reference>
<dbReference type="Proteomes" id="UP001165679">
    <property type="component" value="Unassembled WGS sequence"/>
</dbReference>
<protein>
    <submittedName>
        <fullName evidence="1">Uncharacterized protein</fullName>
    </submittedName>
</protein>
<organism evidence="1 2">
    <name type="scientific">Limobrevibacterium gyesilva</name>
    <dbReference type="NCBI Taxonomy" id="2991712"/>
    <lineage>
        <taxon>Bacteria</taxon>
        <taxon>Pseudomonadati</taxon>
        <taxon>Pseudomonadota</taxon>
        <taxon>Alphaproteobacteria</taxon>
        <taxon>Acetobacterales</taxon>
        <taxon>Acetobacteraceae</taxon>
        <taxon>Limobrevibacterium</taxon>
    </lineage>
</organism>
<proteinExistence type="predicted"/>
<comment type="caution">
    <text evidence="1">The sequence shown here is derived from an EMBL/GenBank/DDBJ whole genome shotgun (WGS) entry which is preliminary data.</text>
</comment>
<reference evidence="1" key="2">
    <citation type="submission" date="2022-10" db="EMBL/GenBank/DDBJ databases">
        <authorList>
            <person name="Trinh H.N."/>
        </authorList>
    </citation>
    <scope>NUCLEOTIDE SEQUENCE</scope>
    <source>
        <strain evidence="1">RN2-1</strain>
    </source>
</reference>
<evidence type="ECO:0000313" key="1">
    <source>
        <dbReference type="EMBL" id="MCW3477356.1"/>
    </source>
</evidence>
<accession>A0AA41YRF8</accession>